<evidence type="ECO:0000313" key="2">
    <source>
        <dbReference type="EMBL" id="MBB6520443.1"/>
    </source>
</evidence>
<dbReference type="RefSeq" id="WP_166851266.1">
    <property type="nucleotide sequence ID" value="NZ_JAAONY010000001.1"/>
</dbReference>
<evidence type="ECO:0000256" key="1">
    <source>
        <dbReference type="SAM" id="MobiDB-lite"/>
    </source>
</evidence>
<dbReference type="InParanoid" id="A0A7X0MUM5"/>
<organism evidence="2 3">
    <name type="scientific">Pseudoteredinibacter isoporae</name>
    <dbReference type="NCBI Taxonomy" id="570281"/>
    <lineage>
        <taxon>Bacteria</taxon>
        <taxon>Pseudomonadati</taxon>
        <taxon>Pseudomonadota</taxon>
        <taxon>Gammaproteobacteria</taxon>
        <taxon>Cellvibrionales</taxon>
        <taxon>Cellvibrionaceae</taxon>
        <taxon>Pseudoteredinibacter</taxon>
    </lineage>
</organism>
<dbReference type="AlphaFoldDB" id="A0A7X0MUM5"/>
<sequence>MSSYSAVEVPIACIIGECMRLFLTLLILLLVVALAAPYVLKRPDGQPWMDASELSPDIQVNGSYEKAKLELYRWWHGLRRDLFADRQSGKTKAYRWQDSEGNWHLSDTPNPAGGSEELWVDPNVNLMPATPLPEVAEEDKNTTQGDPSSVPLPMTVSPGQAQQLMQDAQKIQGLVDKRYEQIDADAQK</sequence>
<evidence type="ECO:0000313" key="3">
    <source>
        <dbReference type="Proteomes" id="UP000528457"/>
    </source>
</evidence>
<accession>A0A7X0MUM5</accession>
<proteinExistence type="predicted"/>
<protein>
    <recommendedName>
        <fullName evidence="4">DUF4124 domain-containing protein</fullName>
    </recommendedName>
</protein>
<dbReference type="EMBL" id="JACHHT010000001">
    <property type="protein sequence ID" value="MBB6520443.1"/>
    <property type="molecule type" value="Genomic_DNA"/>
</dbReference>
<evidence type="ECO:0008006" key="4">
    <source>
        <dbReference type="Google" id="ProtNLM"/>
    </source>
</evidence>
<name>A0A7X0MUM5_9GAMM</name>
<comment type="caution">
    <text evidence="2">The sequence shown here is derived from an EMBL/GenBank/DDBJ whole genome shotgun (WGS) entry which is preliminary data.</text>
</comment>
<feature type="region of interest" description="Disordered" evidence="1">
    <location>
        <begin position="135"/>
        <end position="158"/>
    </location>
</feature>
<keyword evidence="3" id="KW-1185">Reference proteome</keyword>
<reference evidence="2 3" key="1">
    <citation type="submission" date="2020-08" db="EMBL/GenBank/DDBJ databases">
        <title>Genomic Encyclopedia of Type Strains, Phase IV (KMG-IV): sequencing the most valuable type-strain genomes for metagenomic binning, comparative biology and taxonomic classification.</title>
        <authorList>
            <person name="Goeker M."/>
        </authorList>
    </citation>
    <scope>NUCLEOTIDE SEQUENCE [LARGE SCALE GENOMIC DNA]</scope>
    <source>
        <strain evidence="2 3">DSM 22368</strain>
    </source>
</reference>
<gene>
    <name evidence="2" type="ORF">HNR48_000721</name>
</gene>
<dbReference type="Proteomes" id="UP000528457">
    <property type="component" value="Unassembled WGS sequence"/>
</dbReference>